<protein>
    <submittedName>
        <fullName evidence="2">Uncharacterized protein</fullName>
    </submittedName>
</protein>
<dbReference type="AlphaFoldDB" id="A0A1I2XQW6"/>
<dbReference type="EMBL" id="FONR01000050">
    <property type="protein sequence ID" value="SFH15507.1"/>
    <property type="molecule type" value="Genomic_DNA"/>
</dbReference>
<proteinExistence type="predicted"/>
<evidence type="ECO:0000313" key="2">
    <source>
        <dbReference type="EMBL" id="SFH15507.1"/>
    </source>
</evidence>
<gene>
    <name evidence="2" type="ORF">SAMN02787118_15025</name>
</gene>
<accession>A0A1I2XQW6</accession>
<evidence type="ECO:0000313" key="3">
    <source>
        <dbReference type="Proteomes" id="UP000181942"/>
    </source>
</evidence>
<organism evidence="2 3">
    <name type="scientific">Streptomyces mirabilis</name>
    <dbReference type="NCBI Taxonomy" id="68239"/>
    <lineage>
        <taxon>Bacteria</taxon>
        <taxon>Bacillati</taxon>
        <taxon>Actinomycetota</taxon>
        <taxon>Actinomycetes</taxon>
        <taxon>Kitasatosporales</taxon>
        <taxon>Streptomycetaceae</taxon>
        <taxon>Streptomyces</taxon>
    </lineage>
</organism>
<name>A0A1I2XQW6_9ACTN</name>
<sequence>MINRWEPRRRSARLAPNRSTTSGRRPSSKIADMFGEPPATVYGHFDKAKTVPRRPKKTMATNP</sequence>
<reference evidence="2 3" key="1">
    <citation type="submission" date="2016-10" db="EMBL/GenBank/DDBJ databases">
        <authorList>
            <person name="de Groot N.N."/>
        </authorList>
    </citation>
    <scope>NUCLEOTIDE SEQUENCE [LARGE SCALE GENOMIC DNA]</scope>
    <source>
        <strain evidence="2 3">OK461</strain>
    </source>
</reference>
<dbReference type="Proteomes" id="UP000181942">
    <property type="component" value="Unassembled WGS sequence"/>
</dbReference>
<evidence type="ECO:0000256" key="1">
    <source>
        <dbReference type="SAM" id="MobiDB-lite"/>
    </source>
</evidence>
<feature type="region of interest" description="Disordered" evidence="1">
    <location>
        <begin position="1"/>
        <end position="63"/>
    </location>
</feature>